<reference evidence="2 3" key="1">
    <citation type="journal article" date="2015" name="Genome Announc.">
        <title>Complete genome sequences for 59 burkholderia isolates, both pathogenic and near neighbor.</title>
        <authorList>
            <person name="Johnson S.L."/>
            <person name="Bishop-Lilly K.A."/>
            <person name="Ladner J.T."/>
            <person name="Daligault H.E."/>
            <person name="Davenport K.W."/>
            <person name="Jaissle J."/>
            <person name="Frey K.G."/>
            <person name="Koroleva G.I."/>
            <person name="Bruce D.C."/>
            <person name="Coyne S.R."/>
            <person name="Broomall S.M."/>
            <person name="Li P.E."/>
            <person name="Teshima H."/>
            <person name="Gibbons H.S."/>
            <person name="Palacios G.F."/>
            <person name="Rosenzweig C.N."/>
            <person name="Redden C.L."/>
            <person name="Xu Y."/>
            <person name="Minogue T.D."/>
            <person name="Chain P.S."/>
        </authorList>
    </citation>
    <scope>NUCLEOTIDE SEQUENCE [LARGE SCALE GENOMIC DNA]</scope>
    <source>
        <strain evidence="2 3">ATCC BAA-463</strain>
    </source>
</reference>
<dbReference type="EMBL" id="CP010026">
    <property type="protein sequence ID" value="AJZ57459.1"/>
    <property type="molecule type" value="Genomic_DNA"/>
</dbReference>
<protein>
    <recommendedName>
        <fullName evidence="4">Sperm protamine P1 family protein</fullName>
    </recommendedName>
</protein>
<evidence type="ECO:0000313" key="2">
    <source>
        <dbReference type="EMBL" id="AJZ57459.1"/>
    </source>
</evidence>
<dbReference type="KEGG" id="bfn:OI25_1376"/>
<name>A0AAU8T0Y6_9BURK</name>
<accession>A0AAU8T0Y6</accession>
<evidence type="ECO:0008006" key="4">
    <source>
        <dbReference type="Google" id="ProtNLM"/>
    </source>
</evidence>
<dbReference type="AlphaFoldDB" id="A0AAU8T0Y6"/>
<evidence type="ECO:0000256" key="1">
    <source>
        <dbReference type="SAM" id="MobiDB-lite"/>
    </source>
</evidence>
<proteinExistence type="predicted"/>
<organism evidence="2 3">
    <name type="scientific">Paraburkholderia fungorum</name>
    <dbReference type="NCBI Taxonomy" id="134537"/>
    <lineage>
        <taxon>Bacteria</taxon>
        <taxon>Pseudomonadati</taxon>
        <taxon>Pseudomonadota</taxon>
        <taxon>Betaproteobacteria</taxon>
        <taxon>Burkholderiales</taxon>
        <taxon>Burkholderiaceae</taxon>
        <taxon>Paraburkholderia</taxon>
    </lineage>
</organism>
<feature type="region of interest" description="Disordered" evidence="1">
    <location>
        <begin position="1"/>
        <end position="43"/>
    </location>
</feature>
<sequence>MLVTALRRSKQSGRQGPGVGRYRHAGIANRVSGEASHRHGARQ</sequence>
<evidence type="ECO:0000313" key="3">
    <source>
        <dbReference type="Proteomes" id="UP000032614"/>
    </source>
</evidence>
<dbReference type="RefSeq" id="WP_256737800.1">
    <property type="nucleotide sequence ID" value="NZ_CP028829.1"/>
</dbReference>
<gene>
    <name evidence="2" type="ORF">OI25_1376</name>
</gene>
<dbReference type="Proteomes" id="UP000032614">
    <property type="component" value="Chromosome 1"/>
</dbReference>